<comment type="caution">
    <text evidence="3">The sequence shown here is derived from an EMBL/GenBank/DDBJ whole genome shotgun (WGS) entry which is preliminary data.</text>
</comment>
<reference evidence="3 4" key="1">
    <citation type="submission" date="2016-12" db="EMBL/GenBank/DDBJ databases">
        <title>Analysis of the Molecular Diversity Among Cronobacter Species Isolated from Filth Flies Using a Pan Genomic DNA Microarray.</title>
        <authorList>
            <person name="Pava-Ripoll M."/>
            <person name="Tall B."/>
            <person name="Farber J."/>
            <person name="Fanning S."/>
            <person name="Lehner A."/>
            <person name="Stephan R."/>
            <person name="Pagotto F."/>
            <person name="Iverson C."/>
            <person name="Ziobro G."/>
            <person name="Miller A."/>
            <person name="Pearson R."/>
            <person name="Yan Q."/>
            <person name="Kim M."/>
            <person name="Jeong S."/>
            <person name="Park J."/>
            <person name="Jun S."/>
            <person name="Choi H."/>
            <person name="Chung T."/>
            <person name="Yoo Y."/>
            <person name="Park E."/>
            <person name="Hwang S."/>
            <person name="Lee B."/>
            <person name="Sathyamoorthy V."/>
            <person name="Carter L."/>
            <person name="Mammel M."/>
            <person name="Jackson S."/>
            <person name="Kothary M."/>
            <person name="Patel I."/>
            <person name="Grim C."/>
            <person name="Gopinath G."/>
            <person name="Gangiredla J."/>
            <person name="Chase H."/>
        </authorList>
    </citation>
    <scope>NUCLEOTIDE SEQUENCE [LARGE SCALE GENOMIC DNA]</scope>
    <source>
        <strain evidence="3 4">MOD1-Md1s</strain>
    </source>
</reference>
<proteinExistence type="predicted"/>
<dbReference type="AlphaFoldDB" id="A0A2T7AUU7"/>
<feature type="transmembrane region" description="Helical" evidence="1">
    <location>
        <begin position="72"/>
        <end position="97"/>
    </location>
</feature>
<evidence type="ECO:0000313" key="2">
    <source>
        <dbReference type="EMBL" id="KAB0874889.1"/>
    </source>
</evidence>
<protein>
    <submittedName>
        <fullName evidence="3">Uncharacterized protein</fullName>
    </submittedName>
</protein>
<gene>
    <name evidence="3" type="ORF">AUN14_08425</name>
    <name evidence="2" type="ORF">FZI19_16625</name>
</gene>
<sequence>MFFAVFVFFMACALYIIWKGKTSFTRRQWLFFGLKLVGIFILFGVVSFVFLAMALVWNIISPDAAEHYSCTVFLSAIVLWGLQFAAVCINTQVFLIMKFHENFNQDNYQTIQSAVKNVRPLAPLLIRAALSLGAALIYYGIWLDQFHPQ</sequence>
<dbReference type="RefSeq" id="WP_075192964.1">
    <property type="nucleotide sequence ID" value="NZ_JADKNN010000016.1"/>
</dbReference>
<evidence type="ECO:0000313" key="5">
    <source>
        <dbReference type="Proteomes" id="UP000469927"/>
    </source>
</evidence>
<evidence type="ECO:0000313" key="4">
    <source>
        <dbReference type="Proteomes" id="UP000244378"/>
    </source>
</evidence>
<keyword evidence="1" id="KW-0472">Membrane</keyword>
<dbReference type="Proteomes" id="UP000244378">
    <property type="component" value="Unassembled WGS sequence"/>
</dbReference>
<feature type="transmembrane region" description="Helical" evidence="1">
    <location>
        <begin position="29"/>
        <end position="60"/>
    </location>
</feature>
<feature type="transmembrane region" description="Helical" evidence="1">
    <location>
        <begin position="124"/>
        <end position="143"/>
    </location>
</feature>
<dbReference type="EMBL" id="WAGD01000057">
    <property type="protein sequence ID" value="KAB0874889.1"/>
    <property type="molecule type" value="Genomic_DNA"/>
</dbReference>
<dbReference type="OrthoDB" id="6631114at2"/>
<evidence type="ECO:0000313" key="3">
    <source>
        <dbReference type="EMBL" id="PUX15506.1"/>
    </source>
</evidence>
<reference evidence="2 5" key="2">
    <citation type="submission" date="2019-08" db="EMBL/GenBank/DDBJ databases">
        <title>Prevalence, distribution, and phylogeny of type two toxin-antitoxin genes possessed by Cronobacter species where C. sakazakii homologs follow sequence type lineages.</title>
        <authorList>
            <person name="Finkelstein S."/>
            <person name="Negrete F."/>
            <person name="Jang H."/>
            <person name="Gopinath G.R."/>
            <person name="Tall B.D."/>
        </authorList>
    </citation>
    <scope>NUCLEOTIDE SEQUENCE [LARGE SCALE GENOMIC DNA]</scope>
    <source>
        <strain evidence="2 5">MOD1_GK1257</strain>
    </source>
</reference>
<evidence type="ECO:0000256" key="1">
    <source>
        <dbReference type="SAM" id="Phobius"/>
    </source>
</evidence>
<organism evidence="3 4">
    <name type="scientific">Cronobacter muytjensii</name>
    <dbReference type="NCBI Taxonomy" id="413501"/>
    <lineage>
        <taxon>Bacteria</taxon>
        <taxon>Pseudomonadati</taxon>
        <taxon>Pseudomonadota</taxon>
        <taxon>Gammaproteobacteria</taxon>
        <taxon>Enterobacterales</taxon>
        <taxon>Enterobacteriaceae</taxon>
        <taxon>Cronobacter</taxon>
    </lineage>
</organism>
<dbReference type="Proteomes" id="UP000469927">
    <property type="component" value="Unassembled WGS sequence"/>
</dbReference>
<dbReference type="EMBL" id="MSAE01000014">
    <property type="protein sequence ID" value="PUX15506.1"/>
    <property type="molecule type" value="Genomic_DNA"/>
</dbReference>
<name>A0A2T7AUU7_9ENTR</name>
<keyword evidence="1" id="KW-0812">Transmembrane</keyword>
<accession>A0A2T7AUU7</accession>
<keyword evidence="1" id="KW-1133">Transmembrane helix</keyword>
<keyword evidence="5" id="KW-1185">Reference proteome</keyword>